<protein>
    <submittedName>
        <fullName evidence="2">Uncharacterized protein</fullName>
    </submittedName>
</protein>
<keyword evidence="3" id="KW-1185">Reference proteome</keyword>
<proteinExistence type="predicted"/>
<organism evidence="2 3">
    <name type="scientific">Bacillus paralicheniformis</name>
    <dbReference type="NCBI Taxonomy" id="1648923"/>
    <lineage>
        <taxon>Bacteria</taxon>
        <taxon>Bacillati</taxon>
        <taxon>Bacillota</taxon>
        <taxon>Bacilli</taxon>
        <taxon>Bacillales</taxon>
        <taxon>Bacillaceae</taxon>
        <taxon>Bacillus</taxon>
    </lineage>
</organism>
<accession>A0ABY3G2C8</accession>
<evidence type="ECO:0000256" key="1">
    <source>
        <dbReference type="SAM" id="MobiDB-lite"/>
    </source>
</evidence>
<sequence>MRLSFRYEHQLDDSPRKISSNIKTPPFMKGGVPAHGSFKL</sequence>
<comment type="caution">
    <text evidence="2">The sequence shown here is derived from an EMBL/GenBank/DDBJ whole genome shotgun (WGS) entry which is preliminary data.</text>
</comment>
<dbReference type="EMBL" id="NILF01000007">
    <property type="protein sequence ID" value="TWL44661.1"/>
    <property type="molecule type" value="Genomic_DNA"/>
</dbReference>
<evidence type="ECO:0000313" key="2">
    <source>
        <dbReference type="EMBL" id="TWL44661.1"/>
    </source>
</evidence>
<name>A0ABY3G2C8_9BACI</name>
<reference evidence="2 3" key="1">
    <citation type="submission" date="2019-06" db="EMBL/GenBank/DDBJ databases">
        <title>Genome sequence analysis of &gt;100 Bacillus licheniformis strains suggests intrinsic resistance to this species.</title>
        <authorList>
            <person name="Wels M."/>
            <person name="Siezen R.J."/>
            <person name="Johansen E."/>
            <person name="Stuer-Lauridsen B."/>
            <person name="Bjerre K."/>
            <person name="Nielsen B.K.K."/>
        </authorList>
    </citation>
    <scope>NUCLEOTIDE SEQUENCE [LARGE SCALE GENOMIC DNA]</scope>
    <source>
        <strain evidence="2 3">BAC-15381</strain>
    </source>
</reference>
<feature type="region of interest" description="Disordered" evidence="1">
    <location>
        <begin position="14"/>
        <end position="40"/>
    </location>
</feature>
<gene>
    <name evidence="2" type="ORF">CHCC15381_2667</name>
</gene>
<evidence type="ECO:0000313" key="3">
    <source>
        <dbReference type="Proteomes" id="UP000429980"/>
    </source>
</evidence>
<dbReference type="Proteomes" id="UP000429980">
    <property type="component" value="Unassembled WGS sequence"/>
</dbReference>